<evidence type="ECO:0000259" key="4">
    <source>
        <dbReference type="PROSITE" id="PS50075"/>
    </source>
</evidence>
<dbReference type="SUPFAM" id="SSF47336">
    <property type="entry name" value="ACP-like"/>
    <property type="match status" value="1"/>
</dbReference>
<dbReference type="Proteomes" id="UP001622594">
    <property type="component" value="Chromosome"/>
</dbReference>
<dbReference type="PROSITE" id="PS50075">
    <property type="entry name" value="CARRIER"/>
    <property type="match status" value="1"/>
</dbReference>
<evidence type="ECO:0000256" key="2">
    <source>
        <dbReference type="ARBA" id="ARBA00022553"/>
    </source>
</evidence>
<evidence type="ECO:0000313" key="5">
    <source>
        <dbReference type="EMBL" id="WTR69693.1"/>
    </source>
</evidence>
<dbReference type="EMBL" id="CP108188">
    <property type="protein sequence ID" value="WTR69693.1"/>
    <property type="molecule type" value="Genomic_DNA"/>
</dbReference>
<keyword evidence="1" id="KW-0596">Phosphopantetheine</keyword>
<dbReference type="RefSeq" id="WP_398436225.1">
    <property type="nucleotide sequence ID" value="NZ_CP108188.1"/>
</dbReference>
<reference evidence="5 6" key="1">
    <citation type="submission" date="2022-10" db="EMBL/GenBank/DDBJ databases">
        <title>The complete genomes of actinobacterial strains from the NBC collection.</title>
        <authorList>
            <person name="Joergensen T.S."/>
            <person name="Alvarez Arevalo M."/>
            <person name="Sterndorff E.B."/>
            <person name="Faurdal D."/>
            <person name="Vuksanovic O."/>
            <person name="Mourched A.-S."/>
            <person name="Charusanti P."/>
            <person name="Shaw S."/>
            <person name="Blin K."/>
            <person name="Weber T."/>
        </authorList>
    </citation>
    <scope>NUCLEOTIDE SEQUENCE [LARGE SCALE GENOMIC DNA]</scope>
    <source>
        <strain evidence="5 6">NBC_00123</strain>
    </source>
</reference>
<organism evidence="5 6">
    <name type="scientific">Streptomyces zaomyceticus</name>
    <dbReference type="NCBI Taxonomy" id="68286"/>
    <lineage>
        <taxon>Bacteria</taxon>
        <taxon>Bacillati</taxon>
        <taxon>Actinomycetota</taxon>
        <taxon>Actinomycetes</taxon>
        <taxon>Kitasatosporales</taxon>
        <taxon>Streptomycetaceae</taxon>
        <taxon>Streptomyces</taxon>
    </lineage>
</organism>
<feature type="region of interest" description="Disordered" evidence="3">
    <location>
        <begin position="94"/>
        <end position="199"/>
    </location>
</feature>
<dbReference type="InterPro" id="IPR009081">
    <property type="entry name" value="PP-bd_ACP"/>
</dbReference>
<dbReference type="InterPro" id="IPR036736">
    <property type="entry name" value="ACP-like_sf"/>
</dbReference>
<feature type="compositionally biased region" description="Pro residues" evidence="3">
    <location>
        <begin position="96"/>
        <end position="107"/>
    </location>
</feature>
<gene>
    <name evidence="5" type="ORF">OG814_10655</name>
</gene>
<keyword evidence="2" id="KW-0597">Phosphoprotein</keyword>
<accession>A0ABZ1L8I7</accession>
<evidence type="ECO:0000313" key="6">
    <source>
        <dbReference type="Proteomes" id="UP001622594"/>
    </source>
</evidence>
<dbReference type="SMART" id="SM01294">
    <property type="entry name" value="PKS_PP_betabranch"/>
    <property type="match status" value="1"/>
</dbReference>
<evidence type="ECO:0000256" key="3">
    <source>
        <dbReference type="SAM" id="MobiDB-lite"/>
    </source>
</evidence>
<feature type="compositionally biased region" description="Basic and acidic residues" evidence="3">
    <location>
        <begin position="1"/>
        <end position="17"/>
    </location>
</feature>
<evidence type="ECO:0000256" key="1">
    <source>
        <dbReference type="ARBA" id="ARBA00022450"/>
    </source>
</evidence>
<feature type="domain" description="Carrier" evidence="4">
    <location>
        <begin position="18"/>
        <end position="95"/>
    </location>
</feature>
<proteinExistence type="predicted"/>
<feature type="compositionally biased region" description="Low complexity" evidence="3">
    <location>
        <begin position="153"/>
        <end position="199"/>
    </location>
</feature>
<keyword evidence="6" id="KW-1185">Reference proteome</keyword>
<dbReference type="SMART" id="SM00823">
    <property type="entry name" value="PKS_PP"/>
    <property type="match status" value="1"/>
</dbReference>
<feature type="compositionally biased region" description="Polar residues" evidence="3">
    <location>
        <begin position="121"/>
        <end position="152"/>
    </location>
</feature>
<dbReference type="Gene3D" id="1.10.1200.10">
    <property type="entry name" value="ACP-like"/>
    <property type="match status" value="1"/>
</dbReference>
<dbReference type="Pfam" id="PF00550">
    <property type="entry name" value="PP-binding"/>
    <property type="match status" value="1"/>
</dbReference>
<name>A0ABZ1L8I7_9ACTN</name>
<sequence length="199" mass="20135">MNHSRTVTEHGTEHGIEQEPTATRAWLAARVAEHLRMSPADLSPDTPLSEYGLDSVYALSVAADLEDRLGVTVDPTVLWDNPTLNALCTAVERPAPTAPAPTGPTSPDPVAGTAQPDPATEATQSDPATEATQSDPATEATQSDPATETTRQGPAGPTGQAGPAGAAIAVGLARPGLVDDADPAAGPAPSLADARAAVR</sequence>
<dbReference type="InterPro" id="IPR020806">
    <property type="entry name" value="PKS_PP-bd"/>
</dbReference>
<protein>
    <submittedName>
        <fullName evidence="5">Phosphopantetheine-binding protein</fullName>
    </submittedName>
</protein>
<feature type="region of interest" description="Disordered" evidence="3">
    <location>
        <begin position="1"/>
        <end position="22"/>
    </location>
</feature>